<dbReference type="AlphaFoldDB" id="A0A0F8ZI85"/>
<name>A0A0F8ZI85_9ZZZZ</name>
<sequence length="433" mass="44745">MTTRTISVNASGNITVVPRSWPWSVFAALNQVRTLTDELKTDRTAMKTAADAVETLIEELHDDGGTRETWETEVDGDLDLINNYLASIAEQDGVIGGDYAIAEAADPDMQGSGSIVYRIGGEVYFTDSLQSLIAPDDPGATEITTTNWGAWRVVIDRLGVVTTEGPNTAGQTTEQKALLHLGAVARAANTVEIACFTIHATGGYTPGSDNISTETTSNVYYLRQPKNSASALWAAQGAALVAGDGLATIAVGATSPKVNGMRKAVIIADGTLALTDADTVTTTEAGGWILLTDLAGTGYVTLSSDGVPGVTALTDTDAATALVALNLLASRLPSVFVPLAHVIVVTSNAATFTAKSTFWNATDVATTVVDQSFGTFDRTATAAAFLSRESNPPAVPATVSAPTTGGPSAPKPASWPTDPGSSGADNFSTRELG</sequence>
<feature type="compositionally biased region" description="Polar residues" evidence="1">
    <location>
        <begin position="419"/>
        <end position="433"/>
    </location>
</feature>
<reference evidence="2" key="1">
    <citation type="journal article" date="2015" name="Nature">
        <title>Complex archaea that bridge the gap between prokaryotes and eukaryotes.</title>
        <authorList>
            <person name="Spang A."/>
            <person name="Saw J.H."/>
            <person name="Jorgensen S.L."/>
            <person name="Zaremba-Niedzwiedzka K."/>
            <person name="Martijn J."/>
            <person name="Lind A.E."/>
            <person name="van Eijk R."/>
            <person name="Schleper C."/>
            <person name="Guy L."/>
            <person name="Ettema T.J."/>
        </authorList>
    </citation>
    <scope>NUCLEOTIDE SEQUENCE</scope>
</reference>
<accession>A0A0F8ZI85</accession>
<evidence type="ECO:0000256" key="1">
    <source>
        <dbReference type="SAM" id="MobiDB-lite"/>
    </source>
</evidence>
<comment type="caution">
    <text evidence="2">The sequence shown here is derived from an EMBL/GenBank/DDBJ whole genome shotgun (WGS) entry which is preliminary data.</text>
</comment>
<dbReference type="EMBL" id="LAZR01047757">
    <property type="protein sequence ID" value="KKK93478.1"/>
    <property type="molecule type" value="Genomic_DNA"/>
</dbReference>
<organism evidence="2">
    <name type="scientific">marine sediment metagenome</name>
    <dbReference type="NCBI Taxonomy" id="412755"/>
    <lineage>
        <taxon>unclassified sequences</taxon>
        <taxon>metagenomes</taxon>
        <taxon>ecological metagenomes</taxon>
    </lineage>
</organism>
<evidence type="ECO:0000313" key="2">
    <source>
        <dbReference type="EMBL" id="KKK93478.1"/>
    </source>
</evidence>
<gene>
    <name evidence="2" type="ORF">LCGC14_2692480</name>
</gene>
<protein>
    <submittedName>
        <fullName evidence="2">Uncharacterized protein</fullName>
    </submittedName>
</protein>
<feature type="region of interest" description="Disordered" evidence="1">
    <location>
        <begin position="390"/>
        <end position="433"/>
    </location>
</feature>
<feature type="non-terminal residue" evidence="2">
    <location>
        <position position="433"/>
    </location>
</feature>
<proteinExistence type="predicted"/>